<name>A0A5N5NDX1_PANHP</name>
<dbReference type="PANTHER" id="PTHR13058">
    <property type="entry name" value="THREE PRIME REPAIR EXONUCLEASE 1, 2"/>
    <property type="match status" value="1"/>
</dbReference>
<evidence type="ECO:0000313" key="11">
    <source>
        <dbReference type="EMBL" id="KAB5565815.1"/>
    </source>
</evidence>
<proteinExistence type="inferred from homology"/>
<dbReference type="EMBL" id="VFJC01000010">
    <property type="protein sequence ID" value="KAB5565815.1"/>
    <property type="molecule type" value="Genomic_DNA"/>
</dbReference>
<dbReference type="PANTHER" id="PTHR13058:SF22">
    <property type="entry name" value="EXODEOXYRIBONUCLEASE III"/>
    <property type="match status" value="1"/>
</dbReference>
<keyword evidence="7" id="KW-0269">Exonuclease</keyword>
<dbReference type="GO" id="GO:0003676">
    <property type="term" value="F:nucleic acid binding"/>
    <property type="evidence" value="ECO:0007669"/>
    <property type="project" value="InterPro"/>
</dbReference>
<evidence type="ECO:0000256" key="4">
    <source>
        <dbReference type="ARBA" id="ARBA00022722"/>
    </source>
</evidence>
<keyword evidence="8" id="KW-0460">Magnesium</keyword>
<evidence type="ECO:0000259" key="10">
    <source>
        <dbReference type="SMART" id="SM00479"/>
    </source>
</evidence>
<sequence>MCFLWFHPFTVFQRLFSRHTHGVTHGDEETLVFFDLETTGLNISACDIVQLSAISGEKIFNVYIFPRCPIDYGASRVTGLTTRRQKLLLHEQPVQTVPLRKALNLFISFLKSFSRPVLVGHNCKRFDCPILLRILSEFSLLEEFQDVVSGYLDTLLLSREMFILQKYSQPFLVQHFLQKTYGAHDATEDVRALQELYSVWRPSTDLVNKHKFIL</sequence>
<protein>
    <recommendedName>
        <fullName evidence="3">exodeoxyribonuclease III</fullName>
        <ecNumber evidence="3">3.1.11.2</ecNumber>
    </recommendedName>
</protein>
<dbReference type="Gene3D" id="3.30.420.10">
    <property type="entry name" value="Ribonuclease H-like superfamily/Ribonuclease H"/>
    <property type="match status" value="1"/>
</dbReference>
<evidence type="ECO:0000256" key="2">
    <source>
        <dbReference type="ARBA" id="ARBA00001946"/>
    </source>
</evidence>
<evidence type="ECO:0000256" key="3">
    <source>
        <dbReference type="ARBA" id="ARBA00012115"/>
    </source>
</evidence>
<dbReference type="GO" id="GO:0005737">
    <property type="term" value="C:cytoplasm"/>
    <property type="evidence" value="ECO:0007669"/>
    <property type="project" value="TreeGrafter"/>
</dbReference>
<dbReference type="AlphaFoldDB" id="A0A5N5NDX1"/>
<dbReference type="GO" id="GO:0008311">
    <property type="term" value="F:double-stranded DNA 3'-5' DNA exonuclease activity"/>
    <property type="evidence" value="ECO:0007669"/>
    <property type="project" value="UniProtKB-EC"/>
</dbReference>
<dbReference type="OrthoDB" id="10250935at2759"/>
<feature type="domain" description="Exonuclease" evidence="10">
    <location>
        <begin position="30"/>
        <end position="206"/>
    </location>
</feature>
<dbReference type="Proteomes" id="UP000327468">
    <property type="component" value="Chromosome 9"/>
</dbReference>
<comment type="similarity">
    <text evidence="9">Belongs to the exonuclease superfamily. TREX family.</text>
</comment>
<dbReference type="SUPFAM" id="SSF53098">
    <property type="entry name" value="Ribonuclease H-like"/>
    <property type="match status" value="1"/>
</dbReference>
<evidence type="ECO:0000256" key="9">
    <source>
        <dbReference type="ARBA" id="ARBA00025769"/>
    </source>
</evidence>
<keyword evidence="5" id="KW-0479">Metal-binding</keyword>
<comment type="caution">
    <text evidence="11">The sequence shown here is derived from an EMBL/GenBank/DDBJ whole genome shotgun (WGS) entry which is preliminary data.</text>
</comment>
<dbReference type="InterPro" id="IPR040393">
    <property type="entry name" value="TREX1/2"/>
</dbReference>
<organism evidence="11 12">
    <name type="scientific">Pangasianodon hypophthalmus</name>
    <name type="common">Striped catfish</name>
    <name type="synonym">Helicophagus hypophthalmus</name>
    <dbReference type="NCBI Taxonomy" id="310915"/>
    <lineage>
        <taxon>Eukaryota</taxon>
        <taxon>Metazoa</taxon>
        <taxon>Chordata</taxon>
        <taxon>Craniata</taxon>
        <taxon>Vertebrata</taxon>
        <taxon>Euteleostomi</taxon>
        <taxon>Actinopterygii</taxon>
        <taxon>Neopterygii</taxon>
        <taxon>Teleostei</taxon>
        <taxon>Ostariophysi</taxon>
        <taxon>Siluriformes</taxon>
        <taxon>Pangasiidae</taxon>
        <taxon>Pangasianodon</taxon>
    </lineage>
</organism>
<gene>
    <name evidence="11" type="ORF">PHYPO_G00245830</name>
</gene>
<dbReference type="CDD" id="cd06127">
    <property type="entry name" value="DEDDh"/>
    <property type="match status" value="1"/>
</dbReference>
<keyword evidence="6" id="KW-0378">Hydrolase</keyword>
<dbReference type="FunFam" id="3.30.420.10:FF:000247">
    <property type="entry name" value="Si:ch1073-296i8.2"/>
    <property type="match status" value="1"/>
</dbReference>
<dbReference type="InterPro" id="IPR013520">
    <property type="entry name" value="Ribonucl_H"/>
</dbReference>
<evidence type="ECO:0000256" key="1">
    <source>
        <dbReference type="ARBA" id="ARBA00000493"/>
    </source>
</evidence>
<dbReference type="Pfam" id="PF00929">
    <property type="entry name" value="RNase_T"/>
    <property type="match status" value="1"/>
</dbReference>
<evidence type="ECO:0000256" key="8">
    <source>
        <dbReference type="ARBA" id="ARBA00022842"/>
    </source>
</evidence>
<dbReference type="InterPro" id="IPR036397">
    <property type="entry name" value="RNaseH_sf"/>
</dbReference>
<dbReference type="GO" id="GO:0006308">
    <property type="term" value="P:DNA catabolic process"/>
    <property type="evidence" value="ECO:0007669"/>
    <property type="project" value="TreeGrafter"/>
</dbReference>
<dbReference type="SMART" id="SM00479">
    <property type="entry name" value="EXOIII"/>
    <property type="match status" value="1"/>
</dbReference>
<reference evidence="11 12" key="1">
    <citation type="submission" date="2019-06" db="EMBL/GenBank/DDBJ databases">
        <title>A chromosome-scale genome assembly of the striped catfish, Pangasianodon hypophthalmus.</title>
        <authorList>
            <person name="Wen M."/>
            <person name="Zahm M."/>
            <person name="Roques C."/>
            <person name="Cabau C."/>
            <person name="Klopp C."/>
            <person name="Donnadieu C."/>
            <person name="Jouanno E."/>
            <person name="Avarre J.-C."/>
            <person name="Campet M."/>
            <person name="Ha T.T.T."/>
            <person name="Dugue R."/>
            <person name="Lampietro C."/>
            <person name="Louis A."/>
            <person name="Herpin A."/>
            <person name="Echchiki A."/>
            <person name="Berthelot C."/>
            <person name="Parey E."/>
            <person name="Roest-Crollius H."/>
            <person name="Braasch I."/>
            <person name="Postlethwait J."/>
            <person name="Bobe J."/>
            <person name="Montfort J."/>
            <person name="Bouchez O."/>
            <person name="Begum T."/>
            <person name="Schartl M."/>
            <person name="Guiguen Y."/>
        </authorList>
    </citation>
    <scope>NUCLEOTIDE SEQUENCE [LARGE SCALE GENOMIC DNA]</scope>
    <source>
        <strain evidence="11 12">Indonesia</strain>
        <tissue evidence="11">Blood</tissue>
    </source>
</reference>
<dbReference type="GO" id="GO:0046872">
    <property type="term" value="F:metal ion binding"/>
    <property type="evidence" value="ECO:0007669"/>
    <property type="project" value="UniProtKB-KW"/>
</dbReference>
<evidence type="ECO:0000313" key="12">
    <source>
        <dbReference type="Proteomes" id="UP000327468"/>
    </source>
</evidence>
<evidence type="ECO:0000256" key="5">
    <source>
        <dbReference type="ARBA" id="ARBA00022723"/>
    </source>
</evidence>
<accession>A0A5N5NDX1</accession>
<keyword evidence="12" id="KW-1185">Reference proteome</keyword>
<dbReference type="EC" id="3.1.11.2" evidence="3"/>
<dbReference type="InterPro" id="IPR012337">
    <property type="entry name" value="RNaseH-like_sf"/>
</dbReference>
<comment type="cofactor">
    <cofactor evidence="2">
        <name>Mg(2+)</name>
        <dbReference type="ChEBI" id="CHEBI:18420"/>
    </cofactor>
</comment>
<keyword evidence="4" id="KW-0540">Nuclease</keyword>
<comment type="catalytic activity">
    <reaction evidence="1">
        <text>Exonucleolytic cleavage in the 3'- to 5'-direction to yield nucleoside 5'-phosphates.</text>
        <dbReference type="EC" id="3.1.11.2"/>
    </reaction>
</comment>
<evidence type="ECO:0000256" key="6">
    <source>
        <dbReference type="ARBA" id="ARBA00022801"/>
    </source>
</evidence>
<evidence type="ECO:0000256" key="7">
    <source>
        <dbReference type="ARBA" id="ARBA00022839"/>
    </source>
</evidence>